<dbReference type="InterPro" id="IPR036086">
    <property type="entry name" value="ParB/Sulfiredoxin_sf"/>
</dbReference>
<accession>A0A0H3CUR3</accession>
<geneLocation type="plasmid" evidence="3 4">
    <name>pECL_B</name>
</geneLocation>
<dbReference type="AlphaFoldDB" id="A0A0H3CUR3"/>
<dbReference type="SMART" id="SM00470">
    <property type="entry name" value="ParB"/>
    <property type="match status" value="1"/>
</dbReference>
<dbReference type="GO" id="GO:0005694">
    <property type="term" value="C:chromosome"/>
    <property type="evidence" value="ECO:0007669"/>
    <property type="project" value="TreeGrafter"/>
</dbReference>
<protein>
    <recommendedName>
        <fullName evidence="2">ParB-like N-terminal domain-containing protein</fullName>
    </recommendedName>
</protein>
<dbReference type="Pfam" id="PF08535">
    <property type="entry name" value="KorB"/>
    <property type="match status" value="1"/>
</dbReference>
<evidence type="ECO:0000256" key="1">
    <source>
        <dbReference type="SAM" id="MobiDB-lite"/>
    </source>
</evidence>
<gene>
    <name evidence="3" type="ordered locus">ECL_B047</name>
</gene>
<keyword evidence="4" id="KW-1185">Reference proteome</keyword>
<dbReference type="OrthoDB" id="6626604at2"/>
<name>A0A0H3CUR3_ENTCC</name>
<dbReference type="Gene3D" id="1.10.10.2830">
    <property type="match status" value="1"/>
</dbReference>
<dbReference type="GO" id="GO:0007059">
    <property type="term" value="P:chromosome segregation"/>
    <property type="evidence" value="ECO:0007669"/>
    <property type="project" value="TreeGrafter"/>
</dbReference>
<dbReference type="SUPFAM" id="SSF109709">
    <property type="entry name" value="KorB DNA-binding domain-like"/>
    <property type="match status" value="1"/>
</dbReference>
<dbReference type="KEGG" id="enc:ECL_B047"/>
<evidence type="ECO:0000259" key="2">
    <source>
        <dbReference type="SMART" id="SM00470"/>
    </source>
</evidence>
<sequence>MKTPMTNKLAGGLSKLSQAASARKDNVSGTIILVKPSDCFEEDNPRTDFDENLIESYVADFLDPEIGQKEPIQLYPANKEGKYRVQHGATRLRAGLIAEKDNPAFKLKAIVDNSLNNKDELENYFDRAMNNIKRDNMTLLDRANFIGNYLDKAKQSGKPVTQAEIAKRLGFKGGASYVSRLLKLRDMTPEMSEVYQSGNIDDIEALATLAEIQKDKPELFKSLIELPDLDRATIRKAKKTGKIKETETGTQQETAGHDTEPKSKTEPSANTILSQSEVDDSVVAIPFVDYLFQTGRVNILIKTADNGFLAALETVFEHGINAEVDFKDSVLWATEDEAIDFGKKQIKDWAEVVLAEKDSLSVEEYQDIVGYLNTLKNVNPQNDNSEKNKDSGSRKAKTGQLTAVIFVEVNGEEGLLLLKVPKDHIGADESNVHTNGFVYVQIGSEIRAVKEGEYVIKSVSYRE</sequence>
<proteinExistence type="predicted"/>
<organism evidence="3 4">
    <name type="scientific">Enterobacter cloacae subsp. cloacae (strain ATCC 13047 / DSM 30054 / NBRC 13535 / NCTC 10005 / WDCM 00083 / NCDC 279-56)</name>
    <dbReference type="NCBI Taxonomy" id="716541"/>
    <lineage>
        <taxon>Bacteria</taxon>
        <taxon>Pseudomonadati</taxon>
        <taxon>Pseudomonadota</taxon>
        <taxon>Gammaproteobacteria</taxon>
        <taxon>Enterobacterales</taxon>
        <taxon>Enterobacteriaceae</taxon>
        <taxon>Enterobacter</taxon>
        <taxon>Enterobacter cloacae complex</taxon>
    </lineage>
</organism>
<dbReference type="PANTHER" id="PTHR33375:SF1">
    <property type="entry name" value="CHROMOSOME-PARTITIONING PROTEIN PARB-RELATED"/>
    <property type="match status" value="1"/>
</dbReference>
<dbReference type="InterPro" id="IPR003115">
    <property type="entry name" value="ParB_N"/>
</dbReference>
<feature type="compositionally biased region" description="Basic and acidic residues" evidence="1">
    <location>
        <begin position="255"/>
        <end position="265"/>
    </location>
</feature>
<evidence type="ECO:0000313" key="3">
    <source>
        <dbReference type="EMBL" id="ADF65009.1"/>
    </source>
</evidence>
<dbReference type="EMBL" id="CP001920">
    <property type="protein sequence ID" value="ADF65009.1"/>
    <property type="molecule type" value="Genomic_DNA"/>
</dbReference>
<evidence type="ECO:0000313" key="4">
    <source>
        <dbReference type="Proteomes" id="UP000002363"/>
    </source>
</evidence>
<dbReference type="InterPro" id="IPR013741">
    <property type="entry name" value="KorB_domain"/>
</dbReference>
<dbReference type="InterPro" id="IPR050336">
    <property type="entry name" value="Chromosome_partition/occlusion"/>
</dbReference>
<reference evidence="3 4" key="1">
    <citation type="journal article" date="2010" name="J. Bacteriol.">
        <title>Complete genome sequence of Enterobacter cloacae subsp. cloacae type strain ATCC 13047.</title>
        <authorList>
            <person name="Ren Y."/>
            <person name="Ren Y."/>
            <person name="Zhou Z."/>
            <person name="Guo X."/>
            <person name="Li Y."/>
            <person name="Feng L."/>
            <person name="Wang L."/>
        </authorList>
    </citation>
    <scope>NUCLEOTIDE SEQUENCE [LARGE SCALE GENOMIC DNA]</scope>
    <source>
        <strain evidence="4">ATCC 13047 / DSM 30054 / NBRC 13535 / NCTC 10005 / WDCM 00083 / NCDC 279-56</strain>
        <plasmid evidence="3">pECL_B</plasmid>
    </source>
</reference>
<dbReference type="SUPFAM" id="SSF110849">
    <property type="entry name" value="ParB/Sulfiredoxin"/>
    <property type="match status" value="1"/>
</dbReference>
<dbReference type="Proteomes" id="UP000002363">
    <property type="component" value="Plasmid pECL_B"/>
</dbReference>
<feature type="region of interest" description="Disordered" evidence="1">
    <location>
        <begin position="237"/>
        <end position="269"/>
    </location>
</feature>
<dbReference type="PATRIC" id="fig|716541.4.peg.251"/>
<dbReference type="HOGENOM" id="CLU_590167_0_0_6"/>
<feature type="domain" description="ParB-like N-terminal" evidence="2">
    <location>
        <begin position="32"/>
        <end position="132"/>
    </location>
</feature>
<dbReference type="PANTHER" id="PTHR33375">
    <property type="entry name" value="CHROMOSOME-PARTITIONING PROTEIN PARB-RELATED"/>
    <property type="match status" value="1"/>
</dbReference>
<dbReference type="EnsemblBacteria" id="ADF65009">
    <property type="protein sequence ID" value="ADF65009"/>
    <property type="gene ID" value="ECL_B047"/>
</dbReference>
<keyword evidence="3" id="KW-0614">Plasmid</keyword>